<organism evidence="2 3">
    <name type="scientific">Anaerorhabdus furcosa</name>
    <dbReference type="NCBI Taxonomy" id="118967"/>
    <lineage>
        <taxon>Bacteria</taxon>
        <taxon>Bacillati</taxon>
        <taxon>Bacillota</taxon>
        <taxon>Erysipelotrichia</taxon>
        <taxon>Erysipelotrichales</taxon>
        <taxon>Erysipelotrichaceae</taxon>
        <taxon>Anaerorhabdus</taxon>
    </lineage>
</organism>
<sequence>MSSRSKKGSVLLYVIMIFCLMTILGLGLITLTNHNTKMTKIEMDSEQVYQSALSGLETTLVSFEKDPETGAKITEFIRSGGGTTSTELNIDKMGKINIAITCASGEEVSSCKKLKVDSTATLNGLSRTVTGYLNVIEGGLEFPVTVKQGDDDIDDRYRKVQQPGDKEYCLFGTSPTQVGTECFKEKASTYEDKFSQYEKEPNLEKYNKKLDEFQLMAKGQKCNFEATIDSSCVVEGSGNTVTGKNVVIDNSKSDVVIDFKNIVGVMSSNFTLTDPDSEYLVIFISNKPIVFFDTSFGNDIKDADNFVIIGSKNTNFLFQGMDKNVNGYGWIISPFQDEDPWGALDTKKGQVSLRGQNNKTANLYGGAYASIVSQVNAANIYGVKPSDKMLGLFADLDLEMSGGGAMTFAKTYDK</sequence>
<dbReference type="Proteomes" id="UP000243297">
    <property type="component" value="Unassembled WGS sequence"/>
</dbReference>
<gene>
    <name evidence="2" type="ORF">SAMN02745191_1286</name>
</gene>
<reference evidence="3" key="1">
    <citation type="submission" date="2017-02" db="EMBL/GenBank/DDBJ databases">
        <authorList>
            <person name="Varghese N."/>
            <person name="Submissions S."/>
        </authorList>
    </citation>
    <scope>NUCLEOTIDE SEQUENCE [LARGE SCALE GENOMIC DNA]</scope>
    <source>
        <strain evidence="3">ATCC 25662</strain>
    </source>
</reference>
<keyword evidence="1" id="KW-0812">Transmembrane</keyword>
<proteinExistence type="predicted"/>
<dbReference type="EMBL" id="FUWY01000003">
    <property type="protein sequence ID" value="SJZ67295.1"/>
    <property type="molecule type" value="Genomic_DNA"/>
</dbReference>
<keyword evidence="1" id="KW-1133">Transmembrane helix</keyword>
<keyword evidence="3" id="KW-1185">Reference proteome</keyword>
<dbReference type="RefSeq" id="WP_078711694.1">
    <property type="nucleotide sequence ID" value="NZ_FUWY01000003.1"/>
</dbReference>
<evidence type="ECO:0000313" key="3">
    <source>
        <dbReference type="Proteomes" id="UP000243297"/>
    </source>
</evidence>
<protein>
    <recommendedName>
        <fullName evidence="4">PilX N-terminal</fullName>
    </recommendedName>
</protein>
<keyword evidence="1" id="KW-0472">Membrane</keyword>
<dbReference type="STRING" id="118967.SAMN02745191_1286"/>
<dbReference type="AlphaFoldDB" id="A0A1T4MKF2"/>
<evidence type="ECO:0000256" key="1">
    <source>
        <dbReference type="SAM" id="Phobius"/>
    </source>
</evidence>
<accession>A0A1T4MKF2</accession>
<name>A0A1T4MKF2_9FIRM</name>
<evidence type="ECO:0008006" key="4">
    <source>
        <dbReference type="Google" id="ProtNLM"/>
    </source>
</evidence>
<feature type="transmembrane region" description="Helical" evidence="1">
    <location>
        <begin position="12"/>
        <end position="31"/>
    </location>
</feature>
<evidence type="ECO:0000313" key="2">
    <source>
        <dbReference type="EMBL" id="SJZ67295.1"/>
    </source>
</evidence>